<feature type="non-terminal residue" evidence="5">
    <location>
        <position position="161"/>
    </location>
</feature>
<dbReference type="Pfam" id="PF15043">
    <property type="entry name" value="CNRIP1"/>
    <property type="match status" value="1"/>
</dbReference>
<keyword evidence="6" id="KW-1185">Reference proteome</keyword>
<evidence type="ECO:0000313" key="5">
    <source>
        <dbReference type="EMBL" id="KDR15315.1"/>
    </source>
</evidence>
<keyword evidence="5" id="KW-0675">Receptor</keyword>
<dbReference type="STRING" id="136037.A0A067QXW5"/>
<dbReference type="EMBL" id="KK852832">
    <property type="protein sequence ID" value="KDR15315.1"/>
    <property type="molecule type" value="Genomic_DNA"/>
</dbReference>
<dbReference type="PANTHER" id="PTHR31952:SF1">
    <property type="entry name" value="CB1 CANNABINOID RECEPTOR-INTERACTING PROTEIN 1"/>
    <property type="match status" value="1"/>
</dbReference>
<dbReference type="PANTHER" id="PTHR31952">
    <property type="entry name" value="CB1 CANNABINOID RECEPTOR-INTERACTING PROTEIN 1"/>
    <property type="match status" value="1"/>
</dbReference>
<comment type="subunit">
    <text evidence="4">Interacts with the cannabinoid receptor CNR1 (via C-terminus). Does not interact with cannabinoid receptor CNR2.</text>
</comment>
<dbReference type="GO" id="GO:0005886">
    <property type="term" value="C:plasma membrane"/>
    <property type="evidence" value="ECO:0007669"/>
    <property type="project" value="TreeGrafter"/>
</dbReference>
<gene>
    <name evidence="5" type="ORF">L798_10884</name>
</gene>
<dbReference type="Proteomes" id="UP000027135">
    <property type="component" value="Unassembled WGS sequence"/>
</dbReference>
<evidence type="ECO:0000256" key="3">
    <source>
        <dbReference type="ARBA" id="ARBA00015651"/>
    </source>
</evidence>
<evidence type="ECO:0000313" key="6">
    <source>
        <dbReference type="Proteomes" id="UP000027135"/>
    </source>
</evidence>
<evidence type="ECO:0000256" key="4">
    <source>
        <dbReference type="ARBA" id="ARBA00026030"/>
    </source>
</evidence>
<dbReference type="InParanoid" id="A0A067QXW5"/>
<dbReference type="InterPro" id="IPR029204">
    <property type="entry name" value="CNRIP1"/>
</dbReference>
<organism evidence="5 6">
    <name type="scientific">Zootermopsis nevadensis</name>
    <name type="common">Dampwood termite</name>
    <dbReference type="NCBI Taxonomy" id="136037"/>
    <lineage>
        <taxon>Eukaryota</taxon>
        <taxon>Metazoa</taxon>
        <taxon>Ecdysozoa</taxon>
        <taxon>Arthropoda</taxon>
        <taxon>Hexapoda</taxon>
        <taxon>Insecta</taxon>
        <taxon>Pterygota</taxon>
        <taxon>Neoptera</taxon>
        <taxon>Polyneoptera</taxon>
        <taxon>Dictyoptera</taxon>
        <taxon>Blattodea</taxon>
        <taxon>Blattoidea</taxon>
        <taxon>Termitoidae</taxon>
        <taxon>Termopsidae</taxon>
        <taxon>Zootermopsis</taxon>
    </lineage>
</organism>
<comment type="similarity">
    <text evidence="2">Belongs to the CNRIP family.</text>
</comment>
<dbReference type="GO" id="GO:0031718">
    <property type="term" value="F:type 1 cannabinoid receptor binding"/>
    <property type="evidence" value="ECO:0007669"/>
    <property type="project" value="TreeGrafter"/>
</dbReference>
<protein>
    <recommendedName>
        <fullName evidence="3">CB1 cannabinoid receptor-interacting protein 1</fullName>
    </recommendedName>
</protein>
<dbReference type="OMA" id="YCKMETS"/>
<sequence length="161" mass="18426">MHNQGTFRVTLSMRKEPEGRPVFCKMETAQRFKQQKTVKLHTDTTYRMDVSFKPPRALQSLVIAGQEMQPCERSRDSTACAYSSYYNTVGMSPSKKGQRQDLIIGMKVQGSGELSTCLQIKLYKQRDTQHCEWGSRLHCIELDCCDNEGAMAVTVNKETYR</sequence>
<dbReference type="eggNOG" id="ENOG502QTXE">
    <property type="taxonomic scope" value="Eukaryota"/>
</dbReference>
<accession>A0A067QXW5</accession>
<dbReference type="AlphaFoldDB" id="A0A067QXW5"/>
<reference evidence="5 6" key="1">
    <citation type="journal article" date="2014" name="Nat. Commun.">
        <title>Molecular traces of alternative social organization in a termite genome.</title>
        <authorList>
            <person name="Terrapon N."/>
            <person name="Li C."/>
            <person name="Robertson H.M."/>
            <person name="Ji L."/>
            <person name="Meng X."/>
            <person name="Booth W."/>
            <person name="Chen Z."/>
            <person name="Childers C.P."/>
            <person name="Glastad K.M."/>
            <person name="Gokhale K."/>
            <person name="Gowin J."/>
            <person name="Gronenberg W."/>
            <person name="Hermansen R.A."/>
            <person name="Hu H."/>
            <person name="Hunt B.G."/>
            <person name="Huylmans A.K."/>
            <person name="Khalil S.M."/>
            <person name="Mitchell R.D."/>
            <person name="Munoz-Torres M.C."/>
            <person name="Mustard J.A."/>
            <person name="Pan H."/>
            <person name="Reese J.T."/>
            <person name="Scharf M.E."/>
            <person name="Sun F."/>
            <person name="Vogel H."/>
            <person name="Xiao J."/>
            <person name="Yang W."/>
            <person name="Yang Z."/>
            <person name="Yang Z."/>
            <person name="Zhou J."/>
            <person name="Zhu J."/>
            <person name="Brent C.S."/>
            <person name="Elsik C.G."/>
            <person name="Goodisman M.A."/>
            <person name="Liberles D.A."/>
            <person name="Roe R.M."/>
            <person name="Vargo E.L."/>
            <person name="Vilcinskas A."/>
            <person name="Wang J."/>
            <person name="Bornberg-Bauer E."/>
            <person name="Korb J."/>
            <person name="Zhang G."/>
            <person name="Liebig J."/>
        </authorList>
    </citation>
    <scope>NUCLEOTIDE SEQUENCE [LARGE SCALE GENOMIC DNA]</scope>
    <source>
        <tissue evidence="5">Whole organism</tissue>
    </source>
</reference>
<name>A0A067QXW5_ZOONE</name>
<proteinExistence type="inferred from homology"/>
<evidence type="ECO:0000256" key="1">
    <source>
        <dbReference type="ARBA" id="ARBA00003884"/>
    </source>
</evidence>
<comment type="function">
    <text evidence="1">Suppresses cannabinoid receptor CNR1-mediated tonic inhibition of voltage-gated calcium channels.</text>
</comment>
<evidence type="ECO:0000256" key="2">
    <source>
        <dbReference type="ARBA" id="ARBA00007288"/>
    </source>
</evidence>